<feature type="region of interest" description="Disordered" evidence="9">
    <location>
        <begin position="120"/>
        <end position="143"/>
    </location>
</feature>
<evidence type="ECO:0000256" key="5">
    <source>
        <dbReference type="ARBA" id="ARBA00060503"/>
    </source>
</evidence>
<dbReference type="Gene3D" id="1.10.1040.10">
    <property type="entry name" value="N-(1-d-carboxylethyl)-l-norvaline Dehydrogenase, domain 2"/>
    <property type="match status" value="1"/>
</dbReference>
<reference evidence="12 13" key="1">
    <citation type="journal article" date="2012" name="Genome Biol.">
        <title>Genome and low-iron response of an oceanic diatom adapted to chronic iron limitation.</title>
        <authorList>
            <person name="Lommer M."/>
            <person name="Specht M."/>
            <person name="Roy A.S."/>
            <person name="Kraemer L."/>
            <person name="Andreson R."/>
            <person name="Gutowska M.A."/>
            <person name="Wolf J."/>
            <person name="Bergner S.V."/>
            <person name="Schilhabel M.B."/>
            <person name="Klostermeier U.C."/>
            <person name="Beiko R.G."/>
            <person name="Rosenstiel P."/>
            <person name="Hippler M."/>
            <person name="Laroche J."/>
        </authorList>
    </citation>
    <scope>NUCLEOTIDE SEQUENCE [LARGE SCALE GENOMIC DNA]</scope>
    <source>
        <strain evidence="12 13">CCMP1005</strain>
    </source>
</reference>
<dbReference type="InterPro" id="IPR011128">
    <property type="entry name" value="G3P_DH_NAD-dep_N"/>
</dbReference>
<dbReference type="GO" id="GO:0005975">
    <property type="term" value="P:carbohydrate metabolic process"/>
    <property type="evidence" value="ECO:0007669"/>
    <property type="project" value="InterPro"/>
</dbReference>
<dbReference type="InterPro" id="IPR006109">
    <property type="entry name" value="G3P_DH_NAD-dep_C"/>
</dbReference>
<evidence type="ECO:0000256" key="4">
    <source>
        <dbReference type="ARBA" id="ARBA00048683"/>
    </source>
</evidence>
<evidence type="ECO:0000256" key="1">
    <source>
        <dbReference type="ARBA" id="ARBA00011009"/>
    </source>
</evidence>
<dbReference type="Proteomes" id="UP000266841">
    <property type="component" value="Unassembled WGS sequence"/>
</dbReference>
<feature type="domain" description="Glycerol-3-phosphate dehydrogenase NAD-dependent C-terminal" evidence="11">
    <location>
        <begin position="326"/>
        <end position="470"/>
    </location>
</feature>
<evidence type="ECO:0000256" key="3">
    <source>
        <dbReference type="ARBA" id="ARBA00023027"/>
    </source>
</evidence>
<dbReference type="GO" id="GO:0141152">
    <property type="term" value="F:glycerol-3-phosphate dehydrogenase (NAD+) activity"/>
    <property type="evidence" value="ECO:0007669"/>
    <property type="project" value="UniProtKB-UniRule"/>
</dbReference>
<keyword evidence="6" id="KW-0327">Glycosome</keyword>
<dbReference type="GO" id="GO:0051287">
    <property type="term" value="F:NAD binding"/>
    <property type="evidence" value="ECO:0007669"/>
    <property type="project" value="UniProtKB-UniRule"/>
</dbReference>
<dbReference type="eggNOG" id="KOG2711">
    <property type="taxonomic scope" value="Eukaryota"/>
</dbReference>
<sequence length="489" mass="52870">MTMHQQSGGRPTEAGSEAREERRQRSRRDVFDGVETTELLIEERSQPLSHKAGRRRPMTYPASSLRHLAMIAILLLFTIDTSVEAFTFVKPSRSSAVHIRGHHGITKRGDSIRGLECARSGRRIPGGTRRRASGALAMSSRSGPPPFPVRITVMGGGNFGLALASVVAKRGVPTTLLVRSDDVARSINEKHRHPTYMSDIALPRTVRATTNKASALGDATYIIHAVPVQYTRQFLRSVAEYIPPNVPVLSASKGIETSSLGFMADILRDCLGEDRSYAFLSGPSFAREICEGVATAVVIASEDIMLADDLAELMAGEDFAVFTSRDVIGIEVGGAVKNVIAIAAGMCEGLGLGTNALSGLVTRGCGEMRRLGIYLGARPSTISGLSGVGDTFGTCFGPLSRNRQFGYRLGRGETAEEIRASMTEVAEGVDTSIALVKMIKERCKGYRLDLKYPILFGVAEIIEGNMKPLEGLKGLMNFPTRMENYDERA</sequence>
<dbReference type="HAMAP" id="MF_00394">
    <property type="entry name" value="NAD_Glyc3P_dehydrog"/>
    <property type="match status" value="1"/>
</dbReference>
<dbReference type="InterPro" id="IPR036291">
    <property type="entry name" value="NAD(P)-bd_dom_sf"/>
</dbReference>
<evidence type="ECO:0000259" key="10">
    <source>
        <dbReference type="Pfam" id="PF01210"/>
    </source>
</evidence>
<dbReference type="SUPFAM" id="SSF51735">
    <property type="entry name" value="NAD(P)-binding Rossmann-fold domains"/>
    <property type="match status" value="1"/>
</dbReference>
<feature type="domain" description="Glycerol-3-phosphate dehydrogenase NAD-dependent N-terminal" evidence="10">
    <location>
        <begin position="151"/>
        <end position="305"/>
    </location>
</feature>
<accession>K0TJ00</accession>
<comment type="similarity">
    <text evidence="1 7">Belongs to the NAD-dependent glycerol-3-phosphate dehydrogenase family.</text>
</comment>
<dbReference type="PRINTS" id="PR00077">
    <property type="entry name" value="GPDHDRGNASE"/>
</dbReference>
<evidence type="ECO:0000313" key="13">
    <source>
        <dbReference type="Proteomes" id="UP000266841"/>
    </source>
</evidence>
<dbReference type="OMA" id="NIYTPIA"/>
<evidence type="ECO:0000313" key="12">
    <source>
        <dbReference type="EMBL" id="EJK77600.1"/>
    </source>
</evidence>
<keyword evidence="3 7" id="KW-0520">NAD</keyword>
<comment type="catalytic activity">
    <reaction evidence="4 8">
        <text>sn-glycerol 3-phosphate + NAD(+) = dihydroxyacetone phosphate + NADH + H(+)</text>
        <dbReference type="Rhea" id="RHEA:11092"/>
        <dbReference type="ChEBI" id="CHEBI:15378"/>
        <dbReference type="ChEBI" id="CHEBI:57540"/>
        <dbReference type="ChEBI" id="CHEBI:57597"/>
        <dbReference type="ChEBI" id="CHEBI:57642"/>
        <dbReference type="ChEBI" id="CHEBI:57945"/>
        <dbReference type="EC" id="1.1.1.8"/>
    </reaction>
</comment>
<dbReference type="GO" id="GO:0005829">
    <property type="term" value="C:cytosol"/>
    <property type="evidence" value="ECO:0007669"/>
    <property type="project" value="TreeGrafter"/>
</dbReference>
<proteinExistence type="inferred from homology"/>
<evidence type="ECO:0000256" key="6">
    <source>
        <dbReference type="ARBA" id="ARBA00084116"/>
    </source>
</evidence>
<keyword evidence="2 7" id="KW-0560">Oxidoreductase</keyword>
<dbReference type="InterPro" id="IPR013328">
    <property type="entry name" value="6PGD_dom2"/>
</dbReference>
<feature type="region of interest" description="Disordered" evidence="9">
    <location>
        <begin position="1"/>
        <end position="36"/>
    </location>
</feature>
<dbReference type="GO" id="GO:0046168">
    <property type="term" value="P:glycerol-3-phosphate catabolic process"/>
    <property type="evidence" value="ECO:0007669"/>
    <property type="project" value="UniProtKB-UniRule"/>
</dbReference>
<dbReference type="FunFam" id="1.10.1040.10:FF:000001">
    <property type="entry name" value="Glycerol-3-phosphate dehydrogenase [NAD(P)+]"/>
    <property type="match status" value="1"/>
</dbReference>
<gene>
    <name evidence="12" type="ORF">THAOC_00555</name>
</gene>
<evidence type="ECO:0000256" key="7">
    <source>
        <dbReference type="RuleBase" id="RU000437"/>
    </source>
</evidence>
<evidence type="ECO:0000259" key="11">
    <source>
        <dbReference type="Pfam" id="PF07479"/>
    </source>
</evidence>
<keyword evidence="13" id="KW-1185">Reference proteome</keyword>
<evidence type="ECO:0000256" key="9">
    <source>
        <dbReference type="SAM" id="MobiDB-lite"/>
    </source>
</evidence>
<dbReference type="NCBIfam" id="NF000942">
    <property type="entry name" value="PRK00094.1-4"/>
    <property type="match status" value="1"/>
</dbReference>
<dbReference type="Pfam" id="PF07479">
    <property type="entry name" value="NAD_Gly3P_dh_C"/>
    <property type="match status" value="1"/>
</dbReference>
<evidence type="ECO:0000256" key="2">
    <source>
        <dbReference type="ARBA" id="ARBA00023002"/>
    </source>
</evidence>
<organism evidence="12 13">
    <name type="scientific">Thalassiosira oceanica</name>
    <name type="common">Marine diatom</name>
    <dbReference type="NCBI Taxonomy" id="159749"/>
    <lineage>
        <taxon>Eukaryota</taxon>
        <taxon>Sar</taxon>
        <taxon>Stramenopiles</taxon>
        <taxon>Ochrophyta</taxon>
        <taxon>Bacillariophyta</taxon>
        <taxon>Coscinodiscophyceae</taxon>
        <taxon>Thalassiosirophycidae</taxon>
        <taxon>Thalassiosirales</taxon>
        <taxon>Thalassiosiraceae</taxon>
        <taxon>Thalassiosira</taxon>
    </lineage>
</organism>
<dbReference type="Gene3D" id="3.40.50.720">
    <property type="entry name" value="NAD(P)-binding Rossmann-like Domain"/>
    <property type="match status" value="1"/>
</dbReference>
<dbReference type="GO" id="GO:0020015">
    <property type="term" value="C:glycosome"/>
    <property type="evidence" value="ECO:0007669"/>
    <property type="project" value="UniProtKB-SubCell"/>
</dbReference>
<dbReference type="OrthoDB" id="10263760at2759"/>
<dbReference type="FunFam" id="3.40.50.720:FF:000019">
    <property type="entry name" value="Glycerol-3-phosphate dehydrogenase [NAD(P)+]"/>
    <property type="match status" value="1"/>
</dbReference>
<evidence type="ECO:0000256" key="8">
    <source>
        <dbReference type="RuleBase" id="RU361243"/>
    </source>
</evidence>
<feature type="compositionally biased region" description="Basic and acidic residues" evidence="9">
    <location>
        <begin position="16"/>
        <end position="31"/>
    </location>
</feature>
<dbReference type="Pfam" id="PF01210">
    <property type="entry name" value="NAD_Gly3P_dh_N"/>
    <property type="match status" value="1"/>
</dbReference>
<dbReference type="EMBL" id="AGNL01000655">
    <property type="protein sequence ID" value="EJK77600.1"/>
    <property type="molecule type" value="Genomic_DNA"/>
</dbReference>
<dbReference type="NCBIfam" id="NF000940">
    <property type="entry name" value="PRK00094.1-2"/>
    <property type="match status" value="1"/>
</dbReference>
<dbReference type="PANTHER" id="PTHR11728">
    <property type="entry name" value="GLYCEROL-3-PHOSPHATE DEHYDROGENASE"/>
    <property type="match status" value="1"/>
</dbReference>
<dbReference type="InterPro" id="IPR006168">
    <property type="entry name" value="G3P_DH_NAD-dep"/>
</dbReference>
<comment type="caution">
    <text evidence="12">The sequence shown here is derived from an EMBL/GenBank/DDBJ whole genome shotgun (WGS) entry which is preliminary data.</text>
</comment>
<dbReference type="InterPro" id="IPR008927">
    <property type="entry name" value="6-PGluconate_DH-like_C_sf"/>
</dbReference>
<comment type="subcellular location">
    <subcellularLocation>
        <location evidence="5">Glycosome</location>
    </subcellularLocation>
</comment>
<dbReference type="AlphaFoldDB" id="K0TJ00"/>
<name>K0TJ00_THAOC</name>
<dbReference type="PANTHER" id="PTHR11728:SF1">
    <property type="entry name" value="GLYCEROL-3-PHOSPHATE DEHYDROGENASE [NAD(+)] 2, CHLOROPLASTIC"/>
    <property type="match status" value="1"/>
</dbReference>
<dbReference type="PROSITE" id="PS00957">
    <property type="entry name" value="NAD_G3PDH"/>
    <property type="match status" value="1"/>
</dbReference>
<protein>
    <recommendedName>
        <fullName evidence="8">Glycerol-3-phosphate dehydrogenase [NAD(+)]</fullName>
        <ecNumber evidence="8">1.1.1.8</ecNumber>
    </recommendedName>
</protein>
<dbReference type="SUPFAM" id="SSF48179">
    <property type="entry name" value="6-phosphogluconate dehydrogenase C-terminal domain-like"/>
    <property type="match status" value="1"/>
</dbReference>
<dbReference type="EC" id="1.1.1.8" evidence="8"/>